<keyword evidence="1" id="KW-0812">Transmembrane</keyword>
<sequence length="251" mass="28755">MSGLTDANACYRRLEVDRIKQTTEHLCLRIHERFPHANLLKVCHELDHQVDALKAKACWIACPNWWLRGVMLLSAMLVLGVVLWFTFAPLKELLLNRVEAPGDFLQAVEAVLSGVFLLGLWILFLFTLEQRFKRSRALTAIHELRALAHVVDMHQLTKDPSYILNKAARTASSPPRNLGAFELIRYLDYCSEMLSIIGKLAAYYAQNFNDSVLYDAVNDVESLTNDLSRKIWQKIAVLHEYQQEQDENATD</sequence>
<feature type="transmembrane region" description="Helical" evidence="1">
    <location>
        <begin position="65"/>
        <end position="87"/>
    </location>
</feature>
<keyword evidence="1" id="KW-0472">Membrane</keyword>
<dbReference type="AlphaFoldDB" id="A0A1H4FFG6"/>
<evidence type="ECO:0000313" key="3">
    <source>
        <dbReference type="Proteomes" id="UP000199397"/>
    </source>
</evidence>
<reference evidence="2 3" key="1">
    <citation type="submission" date="2016-10" db="EMBL/GenBank/DDBJ databases">
        <authorList>
            <person name="de Groot N.N."/>
        </authorList>
    </citation>
    <scope>NUCLEOTIDE SEQUENCE [LARGE SCALE GENOMIC DNA]</scope>
    <source>
        <strain evidence="2 3">DSM 21228</strain>
    </source>
</reference>
<organism evidence="2 3">
    <name type="scientific">Thiothrix caldifontis</name>
    <dbReference type="NCBI Taxonomy" id="525918"/>
    <lineage>
        <taxon>Bacteria</taxon>
        <taxon>Pseudomonadati</taxon>
        <taxon>Pseudomonadota</taxon>
        <taxon>Gammaproteobacteria</taxon>
        <taxon>Thiotrichales</taxon>
        <taxon>Thiotrichaceae</taxon>
        <taxon>Thiothrix</taxon>
    </lineage>
</organism>
<proteinExistence type="predicted"/>
<dbReference type="RefSeq" id="WP_139282193.1">
    <property type="nucleotide sequence ID" value="NZ_FNQP01000020.1"/>
</dbReference>
<dbReference type="EMBL" id="FNQP01000020">
    <property type="protein sequence ID" value="SEA96026.1"/>
    <property type="molecule type" value="Genomic_DNA"/>
</dbReference>
<protein>
    <submittedName>
        <fullName evidence="2">Uncharacterized protein</fullName>
    </submittedName>
</protein>
<evidence type="ECO:0000313" key="2">
    <source>
        <dbReference type="EMBL" id="SEA96026.1"/>
    </source>
</evidence>
<accession>A0A1H4FFG6</accession>
<dbReference type="OrthoDB" id="250722at2"/>
<keyword evidence="1" id="KW-1133">Transmembrane helix</keyword>
<keyword evidence="3" id="KW-1185">Reference proteome</keyword>
<feature type="transmembrane region" description="Helical" evidence="1">
    <location>
        <begin position="107"/>
        <end position="128"/>
    </location>
</feature>
<gene>
    <name evidence="2" type="ORF">SAMN05660964_02953</name>
</gene>
<evidence type="ECO:0000256" key="1">
    <source>
        <dbReference type="SAM" id="Phobius"/>
    </source>
</evidence>
<dbReference type="STRING" id="525918.SAMN05660964_02953"/>
<dbReference type="Proteomes" id="UP000199397">
    <property type="component" value="Unassembled WGS sequence"/>
</dbReference>
<name>A0A1H4FFG6_9GAMM</name>